<dbReference type="RefSeq" id="XP_040686126.1">
    <property type="nucleotide sequence ID" value="XM_040836300.1"/>
</dbReference>
<organism evidence="2 3">
    <name type="scientific">Aspergillus wentii DTO 134E9</name>
    <dbReference type="NCBI Taxonomy" id="1073089"/>
    <lineage>
        <taxon>Eukaryota</taxon>
        <taxon>Fungi</taxon>
        <taxon>Dikarya</taxon>
        <taxon>Ascomycota</taxon>
        <taxon>Pezizomycotina</taxon>
        <taxon>Eurotiomycetes</taxon>
        <taxon>Eurotiomycetidae</taxon>
        <taxon>Eurotiales</taxon>
        <taxon>Aspergillaceae</taxon>
        <taxon>Aspergillus</taxon>
        <taxon>Aspergillus subgen. Cremei</taxon>
    </lineage>
</organism>
<sequence>MRRNRSSDIPFSWYWEGKPLRAGRAVGERIEKVPTSSSSLQSSSLSPSSCCSRPASLPPSDNSMSKYGNPGSLDGYIDCPRSHEGLSQDTHERCYRHDACKPRSETKHCSCSDGSSHTYAARSDCQHHMPESRGSYSTTLCESHIHPQDLPCPCPYIHGYPVHVQVYSYPVSPRPNPPCTCSSSGASQPEPPLKMKPHSNRRSSSVQNPRLDVDYNDRVAEWANIYPCHIGQRHHHVPYHTPGGENQGTEYATAAEHSPDDGRETDVENRSYHRRRPVWKNCFHTTYHSPIY</sequence>
<accession>A0A1L9RBZ7</accession>
<feature type="compositionally biased region" description="Low complexity" evidence="1">
    <location>
        <begin position="36"/>
        <end position="60"/>
    </location>
</feature>
<name>A0A1L9RBZ7_ASPWE</name>
<protein>
    <submittedName>
        <fullName evidence="2">Uncharacterized protein</fullName>
    </submittedName>
</protein>
<dbReference type="GeneID" id="63752148"/>
<dbReference type="EMBL" id="KV878215">
    <property type="protein sequence ID" value="OJJ32449.1"/>
    <property type="molecule type" value="Genomic_DNA"/>
</dbReference>
<feature type="region of interest" description="Disordered" evidence="1">
    <location>
        <begin position="32"/>
        <end position="67"/>
    </location>
</feature>
<gene>
    <name evidence="2" type="ORF">ASPWEDRAFT_44577</name>
</gene>
<feature type="compositionally biased region" description="Basic and acidic residues" evidence="1">
    <location>
        <begin position="257"/>
        <end position="269"/>
    </location>
</feature>
<dbReference type="Proteomes" id="UP000184383">
    <property type="component" value="Unassembled WGS sequence"/>
</dbReference>
<dbReference type="VEuPathDB" id="FungiDB:ASPWEDRAFT_44577"/>
<feature type="region of interest" description="Disordered" evidence="1">
    <location>
        <begin position="236"/>
        <end position="269"/>
    </location>
</feature>
<evidence type="ECO:0000256" key="1">
    <source>
        <dbReference type="SAM" id="MobiDB-lite"/>
    </source>
</evidence>
<reference evidence="3" key="1">
    <citation type="journal article" date="2017" name="Genome Biol.">
        <title>Comparative genomics reveals high biological diversity and specific adaptations in the industrially and medically important fungal genus Aspergillus.</title>
        <authorList>
            <person name="de Vries R.P."/>
            <person name="Riley R."/>
            <person name="Wiebenga A."/>
            <person name="Aguilar-Osorio G."/>
            <person name="Amillis S."/>
            <person name="Uchima C.A."/>
            <person name="Anderluh G."/>
            <person name="Asadollahi M."/>
            <person name="Askin M."/>
            <person name="Barry K."/>
            <person name="Battaglia E."/>
            <person name="Bayram O."/>
            <person name="Benocci T."/>
            <person name="Braus-Stromeyer S.A."/>
            <person name="Caldana C."/>
            <person name="Canovas D."/>
            <person name="Cerqueira G.C."/>
            <person name="Chen F."/>
            <person name="Chen W."/>
            <person name="Choi C."/>
            <person name="Clum A."/>
            <person name="Dos Santos R.A."/>
            <person name="Damasio A.R."/>
            <person name="Diallinas G."/>
            <person name="Emri T."/>
            <person name="Fekete E."/>
            <person name="Flipphi M."/>
            <person name="Freyberg S."/>
            <person name="Gallo A."/>
            <person name="Gournas C."/>
            <person name="Habgood R."/>
            <person name="Hainaut M."/>
            <person name="Harispe M.L."/>
            <person name="Henrissat B."/>
            <person name="Hilden K.S."/>
            <person name="Hope R."/>
            <person name="Hossain A."/>
            <person name="Karabika E."/>
            <person name="Karaffa L."/>
            <person name="Karanyi Z."/>
            <person name="Krasevec N."/>
            <person name="Kuo A."/>
            <person name="Kusch H."/>
            <person name="LaButti K."/>
            <person name="Lagendijk E.L."/>
            <person name="Lapidus A."/>
            <person name="Levasseur A."/>
            <person name="Lindquist E."/>
            <person name="Lipzen A."/>
            <person name="Logrieco A.F."/>
            <person name="MacCabe A."/>
            <person name="Maekelae M.R."/>
            <person name="Malavazi I."/>
            <person name="Melin P."/>
            <person name="Meyer V."/>
            <person name="Mielnichuk N."/>
            <person name="Miskei M."/>
            <person name="Molnar A.P."/>
            <person name="Mule G."/>
            <person name="Ngan C.Y."/>
            <person name="Orejas M."/>
            <person name="Orosz E."/>
            <person name="Ouedraogo J.P."/>
            <person name="Overkamp K.M."/>
            <person name="Park H.-S."/>
            <person name="Perrone G."/>
            <person name="Piumi F."/>
            <person name="Punt P.J."/>
            <person name="Ram A.F."/>
            <person name="Ramon A."/>
            <person name="Rauscher S."/>
            <person name="Record E."/>
            <person name="Riano-Pachon D.M."/>
            <person name="Robert V."/>
            <person name="Roehrig J."/>
            <person name="Ruller R."/>
            <person name="Salamov A."/>
            <person name="Salih N.S."/>
            <person name="Samson R.A."/>
            <person name="Sandor E."/>
            <person name="Sanguinetti M."/>
            <person name="Schuetze T."/>
            <person name="Sepcic K."/>
            <person name="Shelest E."/>
            <person name="Sherlock G."/>
            <person name="Sophianopoulou V."/>
            <person name="Squina F.M."/>
            <person name="Sun H."/>
            <person name="Susca A."/>
            <person name="Todd R.B."/>
            <person name="Tsang A."/>
            <person name="Unkles S.E."/>
            <person name="van de Wiele N."/>
            <person name="van Rossen-Uffink D."/>
            <person name="Oliveira J.V."/>
            <person name="Vesth T.C."/>
            <person name="Visser J."/>
            <person name="Yu J.-H."/>
            <person name="Zhou M."/>
            <person name="Andersen M.R."/>
            <person name="Archer D.B."/>
            <person name="Baker S.E."/>
            <person name="Benoit I."/>
            <person name="Brakhage A.A."/>
            <person name="Braus G.H."/>
            <person name="Fischer R."/>
            <person name="Frisvad J.C."/>
            <person name="Goldman G.H."/>
            <person name="Houbraken J."/>
            <person name="Oakley B."/>
            <person name="Pocsi I."/>
            <person name="Scazzocchio C."/>
            <person name="Seiboth B."/>
            <person name="vanKuyk P.A."/>
            <person name="Wortman J."/>
            <person name="Dyer P.S."/>
            <person name="Grigoriev I.V."/>
        </authorList>
    </citation>
    <scope>NUCLEOTIDE SEQUENCE [LARGE SCALE GENOMIC DNA]</scope>
    <source>
        <strain evidence="3">DTO 134E9</strain>
    </source>
</reference>
<evidence type="ECO:0000313" key="2">
    <source>
        <dbReference type="EMBL" id="OJJ32449.1"/>
    </source>
</evidence>
<feature type="region of interest" description="Disordered" evidence="1">
    <location>
        <begin position="178"/>
        <end position="209"/>
    </location>
</feature>
<dbReference type="AlphaFoldDB" id="A0A1L9RBZ7"/>
<proteinExistence type="predicted"/>
<evidence type="ECO:0000313" key="3">
    <source>
        <dbReference type="Proteomes" id="UP000184383"/>
    </source>
</evidence>
<dbReference type="OrthoDB" id="4360387at2759"/>
<keyword evidence="3" id="KW-1185">Reference proteome</keyword>